<dbReference type="GO" id="GO:0000155">
    <property type="term" value="F:phosphorelay sensor kinase activity"/>
    <property type="evidence" value="ECO:0007669"/>
    <property type="project" value="InterPro"/>
</dbReference>
<dbReference type="SMART" id="SM00304">
    <property type="entry name" value="HAMP"/>
    <property type="match status" value="1"/>
</dbReference>
<feature type="domain" description="PAC" evidence="18">
    <location>
        <begin position="891"/>
        <end position="942"/>
    </location>
</feature>
<dbReference type="InterPro" id="IPR005467">
    <property type="entry name" value="His_kinase_dom"/>
</dbReference>
<dbReference type="CDD" id="cd00130">
    <property type="entry name" value="PAS"/>
    <property type="match status" value="7"/>
</dbReference>
<keyword evidence="9" id="KW-0418">Kinase</keyword>
<dbReference type="Pfam" id="PF01590">
    <property type="entry name" value="GAF"/>
    <property type="match status" value="1"/>
</dbReference>
<evidence type="ECO:0000259" key="19">
    <source>
        <dbReference type="PROSITE" id="PS50885"/>
    </source>
</evidence>
<dbReference type="InterPro" id="IPR003018">
    <property type="entry name" value="GAF"/>
</dbReference>
<comment type="caution">
    <text evidence="20">The sequence shown here is derived from an EMBL/GenBank/DDBJ whole genome shotgun (WGS) entry which is preliminary data.</text>
</comment>
<dbReference type="InterPro" id="IPR003661">
    <property type="entry name" value="HisK_dim/P_dom"/>
</dbReference>
<keyword evidence="12 14" id="KW-0472">Membrane</keyword>
<dbReference type="InterPro" id="IPR036097">
    <property type="entry name" value="HisK_dim/P_sf"/>
</dbReference>
<dbReference type="EC" id="2.7.13.3" evidence="4"/>
<dbReference type="PROSITE" id="PS50109">
    <property type="entry name" value="HIS_KIN"/>
    <property type="match status" value="1"/>
</dbReference>
<dbReference type="InterPro" id="IPR003594">
    <property type="entry name" value="HATPase_dom"/>
</dbReference>
<dbReference type="Gene3D" id="6.10.340.10">
    <property type="match status" value="1"/>
</dbReference>
<reference evidence="20" key="1">
    <citation type="submission" date="2021-05" db="EMBL/GenBank/DDBJ databases">
        <authorList>
            <person name="Pietrasiak N."/>
            <person name="Ward R."/>
            <person name="Stajich J.E."/>
            <person name="Kurbessoian T."/>
        </authorList>
    </citation>
    <scope>NUCLEOTIDE SEQUENCE</scope>
    <source>
        <strain evidence="20">UHER 2000/2452</strain>
    </source>
</reference>
<dbReference type="InterPro" id="IPR003660">
    <property type="entry name" value="HAMP_dom"/>
</dbReference>
<dbReference type="SUPFAM" id="SSF158472">
    <property type="entry name" value="HAMP domain-like"/>
    <property type="match status" value="1"/>
</dbReference>
<keyword evidence="11" id="KW-0902">Two-component regulatory system</keyword>
<dbReference type="SMART" id="SM00086">
    <property type="entry name" value="PAC"/>
    <property type="match status" value="7"/>
</dbReference>
<dbReference type="InterPro" id="IPR004358">
    <property type="entry name" value="Sig_transdc_His_kin-like_C"/>
</dbReference>
<dbReference type="FunFam" id="1.10.287.130:FF:000001">
    <property type="entry name" value="Two-component sensor histidine kinase"/>
    <property type="match status" value="1"/>
</dbReference>
<feature type="domain" description="PAS" evidence="17">
    <location>
        <begin position="1502"/>
        <end position="1572"/>
    </location>
</feature>
<keyword evidence="13" id="KW-0175">Coiled coil</keyword>
<evidence type="ECO:0000256" key="2">
    <source>
        <dbReference type="ARBA" id="ARBA00004651"/>
    </source>
</evidence>
<dbReference type="Gene3D" id="3.30.450.20">
    <property type="entry name" value="PAS domain"/>
    <property type="match status" value="9"/>
</dbReference>
<dbReference type="SUPFAM" id="SSF55781">
    <property type="entry name" value="GAF domain-like"/>
    <property type="match status" value="1"/>
</dbReference>
<feature type="domain" description="PAC" evidence="18">
    <location>
        <begin position="1584"/>
        <end position="1636"/>
    </location>
</feature>
<dbReference type="InterPro" id="IPR033479">
    <property type="entry name" value="dCache_1"/>
</dbReference>
<evidence type="ECO:0000256" key="6">
    <source>
        <dbReference type="ARBA" id="ARBA00022553"/>
    </source>
</evidence>
<feature type="domain" description="Histidine kinase" evidence="16">
    <location>
        <begin position="1640"/>
        <end position="1862"/>
    </location>
</feature>
<dbReference type="Proteomes" id="UP000757435">
    <property type="component" value="Unassembled WGS sequence"/>
</dbReference>
<dbReference type="SUPFAM" id="SSF55785">
    <property type="entry name" value="PYP-like sensor domain (PAS domain)"/>
    <property type="match status" value="8"/>
</dbReference>
<feature type="domain" description="PAC" evidence="18">
    <location>
        <begin position="505"/>
        <end position="555"/>
    </location>
</feature>
<dbReference type="InterPro" id="IPR029016">
    <property type="entry name" value="GAF-like_dom_sf"/>
</dbReference>
<feature type="domain" description="PAC" evidence="18">
    <location>
        <begin position="1278"/>
        <end position="1330"/>
    </location>
</feature>
<dbReference type="CDD" id="cd00082">
    <property type="entry name" value="HisKA"/>
    <property type="match status" value="1"/>
</dbReference>
<dbReference type="PRINTS" id="PR00344">
    <property type="entry name" value="BCTRLSENSOR"/>
</dbReference>
<accession>A0A951QD21</accession>
<comment type="similarity">
    <text evidence="3">In the N-terminal section; belongs to the phytochrome family.</text>
</comment>
<sequence length="1866" mass="210624">MFRLAVASSRDNDRRRPALPLRLALIALFVLLTVGTVGFVETLFFLNGQQAAQNLANRLMDDVGGRVGLYLETYLQTPQLVNRLNADAVALGELDLQDLPALERHLFTQLMQFESLSGIQAGNRQNDFRMVTRQDGLRLLQSDSANPTQMQEYALNGGGVKSDLMSASSATTVRNQLWYQTALFLEKPTWGVISQSSTGDVSLTATRPVFDAQGQVSGVFSAAIFLNAINTFLSQLQLAKYGKVFILEPNGWIVSTSDQKWSESGSPFQRFNLVDSPDPVAQMAGRSLIQQFGDFSRIDRPQQLVFSQQGDRHFLQVMPFRDEYGLNWLTVVTVPEAEFLGQIHLSTRTTLLICAIALLVSILLGLWMARCISRPIQQLSRASYTLAEGEWREPFSSESPFAEVQVLATAFNRMARQLQDYFDHAATALKASEEKFAKMFHSTPDPIVIATQEGHYLEVNDAFVEVFGYSRAEVIGRKVSEVELWVCPEERKHYVRSIEALGRIKNQEYMFRKKTGAVLTALFSTETVNIGEQKCFIGIAKEITDRKRMEENLRQSEAALREAQRIAHIGSWEYDPQTQTLTGSEELFRICGLTPKPFFSLDEFSQVIHSGDRCTHQQLIDAAVVEGRIYRNDARILHRDGSVRHVEVRGEPVFDAEGNLIRIMGTALDITDRKQIEDALRQSEQLFRNAFVSSAFGISIRSMTGRYLQVNPALCKMLGYTEAELLNLTYRDLTHPNDLAIDPNNTIRKLVTGEIDCYELEKRFLHKEGQIIWGLISMSIVRDLEQHPLYFVTQVQDISDRKRAEAALRQSETRLRNLAAAAPVNIYSLVQRQDGSIEFEYINQVVEEFHEVSLEEFLADPAQIIMGQMHPDYREGYRAAAERSAETLERFNYEWQIITPSGKVKWLQAHSQPERRENGDVCWHGVVLDVSDRKQSEEALRQSEARFQKLAATSPGEIFIKTMHTDGSLTFEYISSVCQEIHELEPEAFLENSAPFFEQMHPDDLPLCLEAATRCAQDLTPLDHELRIITPSGKVKWMRLTSRPERQDNGDISWYGIMLDITDRKQIEERLQQSEATKEQILKAIPDLIIWMASDGTCLDLIDGSMGTDLYVRSESVGKNLYDLFPSDMAQARAIAIQQALQTSEVQLYEQQLTVRGSLQYEEVRVVSVGGDRFLVIVRNITQRKLSEIQRQRAEAELEIQRSFFRQVIDVMPSSVFVKDLEGRFLLANQVVSESYGFPVEEIIGRREADFNLSATPEQLEHCSENNWEVITSGQPKQTLPYQIVKANGEQRWVQTLLRPLVGTQGQSQGIVGNTIDVTDLKQAEADLRRQIRRSQLFSDIALKIRQSLQFEEILQTTVTEVQTFLQVDRVMIFQFQGNGSGKVVQEAIVPGNITTLYQVFADLCFPEAFVDRYRQGRIRAVADIETLNIDPCHLNFLRSLGVRAKLIIPIFVGSHLWGLLIAHHGLPRTWSDFEIDLLQELANQAGIVLAQSQLLAAQKESEERFRSAFDAAPIGIALVGLDERWIKINPVLCTMLGYPESSLLGRDASTLIHPDDTQKFRRCVEQCVEQCAKQTLTDDNYTAQAELRYCCSGGRIAWALLSLSTVRGAQNQPLYYVSQIQDITERHALDQMKTEFISIISHELRTPLTAMRGSLGLIATGVYDRKPEKAKRMIEIAVNNSDRLVRLVNDILDLERLSSDKVQLMQERCCVAELLQRASEGLQAIADDASVAIVIEMAANNPSQVQVWGEPDAIIQTLTNLISNAIKFSPPHTIVRLSAYPQIDSVLFQVKDQGRGIPLDKLEAIFERFQQVDVSDSRQKGGTGLGLAICRKIVQRHGGEIWVESTVGEGSSFYFTLPIPPGEQP</sequence>
<name>A0A951QD21_9CYAN</name>
<dbReference type="Pfam" id="PF00512">
    <property type="entry name" value="HisKA"/>
    <property type="match status" value="1"/>
</dbReference>
<dbReference type="SUPFAM" id="SSF47384">
    <property type="entry name" value="Homodimeric domain of signal transducing histidine kinase"/>
    <property type="match status" value="1"/>
</dbReference>
<dbReference type="InterPro" id="IPR013767">
    <property type="entry name" value="PAS_fold"/>
</dbReference>
<dbReference type="SMART" id="SM00091">
    <property type="entry name" value="PAS"/>
    <property type="match status" value="7"/>
</dbReference>
<reference evidence="20" key="2">
    <citation type="journal article" date="2022" name="Microbiol. Resour. Announc.">
        <title>Metagenome Sequencing to Explore Phylogenomics of Terrestrial Cyanobacteria.</title>
        <authorList>
            <person name="Ward R.D."/>
            <person name="Stajich J.E."/>
            <person name="Johansen J.R."/>
            <person name="Huntemann M."/>
            <person name="Clum A."/>
            <person name="Foster B."/>
            <person name="Foster B."/>
            <person name="Roux S."/>
            <person name="Palaniappan K."/>
            <person name="Varghese N."/>
            <person name="Mukherjee S."/>
            <person name="Reddy T.B.K."/>
            <person name="Daum C."/>
            <person name="Copeland A."/>
            <person name="Chen I.A."/>
            <person name="Ivanova N.N."/>
            <person name="Kyrpides N.C."/>
            <person name="Shapiro N."/>
            <person name="Eloe-Fadrosh E.A."/>
            <person name="Pietrasiak N."/>
        </authorList>
    </citation>
    <scope>NUCLEOTIDE SEQUENCE</scope>
    <source>
        <strain evidence="20">UHER 2000/2452</strain>
    </source>
</reference>
<dbReference type="Gene3D" id="2.10.70.100">
    <property type="match status" value="1"/>
</dbReference>
<dbReference type="PROSITE" id="PS50046">
    <property type="entry name" value="PHYTOCHROME_2"/>
    <property type="match status" value="1"/>
</dbReference>
<dbReference type="InterPro" id="IPR013656">
    <property type="entry name" value="PAS_4"/>
</dbReference>
<dbReference type="PROSITE" id="PS50112">
    <property type="entry name" value="PAS"/>
    <property type="match status" value="4"/>
</dbReference>
<keyword evidence="5" id="KW-1003">Cell membrane</keyword>
<dbReference type="InterPro" id="IPR035965">
    <property type="entry name" value="PAS-like_dom_sf"/>
</dbReference>
<dbReference type="EMBL" id="JAHHHD010000012">
    <property type="protein sequence ID" value="MBW4659505.1"/>
    <property type="molecule type" value="Genomic_DNA"/>
</dbReference>
<evidence type="ECO:0000259" key="18">
    <source>
        <dbReference type="PROSITE" id="PS50113"/>
    </source>
</evidence>
<dbReference type="InterPro" id="IPR001610">
    <property type="entry name" value="PAC"/>
</dbReference>
<dbReference type="InterPro" id="IPR000700">
    <property type="entry name" value="PAS-assoc_C"/>
</dbReference>
<dbReference type="Pfam" id="PF00672">
    <property type="entry name" value="HAMP"/>
    <property type="match status" value="1"/>
</dbReference>
<dbReference type="Gene3D" id="3.30.450.40">
    <property type="match status" value="1"/>
</dbReference>
<evidence type="ECO:0000256" key="8">
    <source>
        <dbReference type="ARBA" id="ARBA00022692"/>
    </source>
</evidence>
<dbReference type="GO" id="GO:0006355">
    <property type="term" value="P:regulation of DNA-templated transcription"/>
    <property type="evidence" value="ECO:0007669"/>
    <property type="project" value="InterPro"/>
</dbReference>
<organism evidence="20 21">
    <name type="scientific">Drouetiella hepatica Uher 2000/2452</name>
    <dbReference type="NCBI Taxonomy" id="904376"/>
    <lineage>
        <taxon>Bacteria</taxon>
        <taxon>Bacillati</taxon>
        <taxon>Cyanobacteriota</taxon>
        <taxon>Cyanophyceae</taxon>
        <taxon>Oculatellales</taxon>
        <taxon>Oculatellaceae</taxon>
        <taxon>Drouetiella</taxon>
    </lineage>
</organism>
<evidence type="ECO:0000259" key="17">
    <source>
        <dbReference type="PROSITE" id="PS50112"/>
    </source>
</evidence>
<dbReference type="SMART" id="SM00065">
    <property type="entry name" value="GAF"/>
    <property type="match status" value="1"/>
</dbReference>
<dbReference type="InterPro" id="IPR000014">
    <property type="entry name" value="PAS"/>
</dbReference>
<dbReference type="NCBIfam" id="TIGR00229">
    <property type="entry name" value="sensory_box"/>
    <property type="match status" value="7"/>
</dbReference>
<dbReference type="CDD" id="cd16922">
    <property type="entry name" value="HATPase_EvgS-ArcB-TorS-like"/>
    <property type="match status" value="1"/>
</dbReference>
<dbReference type="InterPro" id="IPR036890">
    <property type="entry name" value="HATPase_C_sf"/>
</dbReference>
<comment type="subcellular location">
    <subcellularLocation>
        <location evidence="2">Cell membrane</location>
        <topology evidence="2">Multi-pass membrane protein</topology>
    </subcellularLocation>
</comment>
<gene>
    <name evidence="20" type="ORF">KME15_12585</name>
</gene>
<protein>
    <recommendedName>
        <fullName evidence="4">histidine kinase</fullName>
        <ecNumber evidence="4">2.7.13.3</ecNumber>
    </recommendedName>
</protein>
<dbReference type="FunFam" id="3.30.565.10:FF:000006">
    <property type="entry name" value="Sensor histidine kinase WalK"/>
    <property type="match status" value="1"/>
</dbReference>
<evidence type="ECO:0000259" key="15">
    <source>
        <dbReference type="PROSITE" id="PS50046"/>
    </source>
</evidence>
<feature type="domain" description="Phytochrome chromophore attachment site" evidence="15">
    <location>
        <begin position="1350"/>
        <end position="1485"/>
    </location>
</feature>
<feature type="domain" description="HAMP" evidence="19">
    <location>
        <begin position="372"/>
        <end position="423"/>
    </location>
</feature>
<dbReference type="PROSITE" id="PS50113">
    <property type="entry name" value="PAC"/>
    <property type="match status" value="7"/>
</dbReference>
<evidence type="ECO:0000256" key="3">
    <source>
        <dbReference type="ARBA" id="ARBA00006402"/>
    </source>
</evidence>
<evidence type="ECO:0000313" key="21">
    <source>
        <dbReference type="Proteomes" id="UP000757435"/>
    </source>
</evidence>
<evidence type="ECO:0000256" key="11">
    <source>
        <dbReference type="ARBA" id="ARBA00023012"/>
    </source>
</evidence>
<evidence type="ECO:0000256" key="10">
    <source>
        <dbReference type="ARBA" id="ARBA00022989"/>
    </source>
</evidence>
<dbReference type="SUPFAM" id="SSF55874">
    <property type="entry name" value="ATPase domain of HSP90 chaperone/DNA topoisomerase II/histidine kinase"/>
    <property type="match status" value="1"/>
</dbReference>
<feature type="domain" description="PAS" evidence="17">
    <location>
        <begin position="683"/>
        <end position="754"/>
    </location>
</feature>
<dbReference type="Pfam" id="PF08448">
    <property type="entry name" value="PAS_4"/>
    <property type="match status" value="1"/>
</dbReference>
<comment type="catalytic activity">
    <reaction evidence="1">
        <text>ATP + protein L-histidine = ADP + protein N-phospho-L-histidine.</text>
        <dbReference type="EC" id="2.7.13.3"/>
    </reaction>
</comment>
<dbReference type="PANTHER" id="PTHR43304">
    <property type="entry name" value="PHYTOCHROME-LIKE PROTEIN CPH1"/>
    <property type="match status" value="1"/>
</dbReference>
<proteinExistence type="inferred from homology"/>
<evidence type="ECO:0000259" key="16">
    <source>
        <dbReference type="PROSITE" id="PS50109"/>
    </source>
</evidence>
<dbReference type="Pfam" id="PF13426">
    <property type="entry name" value="PAS_9"/>
    <property type="match status" value="1"/>
</dbReference>
<feature type="domain" description="PAS" evidence="17">
    <location>
        <begin position="432"/>
        <end position="499"/>
    </location>
</feature>
<feature type="domain" description="PAC" evidence="18">
    <location>
        <begin position="758"/>
        <end position="810"/>
    </location>
</feature>
<evidence type="ECO:0000256" key="1">
    <source>
        <dbReference type="ARBA" id="ARBA00000085"/>
    </source>
</evidence>
<feature type="coiled-coil region" evidence="13">
    <location>
        <begin position="539"/>
        <end position="566"/>
    </location>
</feature>
<dbReference type="InterPro" id="IPR013655">
    <property type="entry name" value="PAS_fold_3"/>
</dbReference>
<dbReference type="CDD" id="cd18773">
    <property type="entry name" value="PDC1_HK_sensor"/>
    <property type="match status" value="1"/>
</dbReference>
<dbReference type="PANTHER" id="PTHR43304:SF1">
    <property type="entry name" value="PAC DOMAIN-CONTAINING PROTEIN"/>
    <property type="match status" value="1"/>
</dbReference>
<evidence type="ECO:0000256" key="13">
    <source>
        <dbReference type="SAM" id="Coils"/>
    </source>
</evidence>
<evidence type="ECO:0000256" key="7">
    <source>
        <dbReference type="ARBA" id="ARBA00022679"/>
    </source>
</evidence>
<feature type="transmembrane region" description="Helical" evidence="14">
    <location>
        <begin position="21"/>
        <end position="46"/>
    </location>
</feature>
<evidence type="ECO:0000256" key="12">
    <source>
        <dbReference type="ARBA" id="ARBA00023136"/>
    </source>
</evidence>
<dbReference type="CDD" id="cd06225">
    <property type="entry name" value="HAMP"/>
    <property type="match status" value="1"/>
</dbReference>
<dbReference type="GO" id="GO:0005886">
    <property type="term" value="C:plasma membrane"/>
    <property type="evidence" value="ECO:0007669"/>
    <property type="project" value="UniProtKB-SubCell"/>
</dbReference>
<keyword evidence="6" id="KW-0597">Phosphoprotein</keyword>
<feature type="domain" description="PAC" evidence="18">
    <location>
        <begin position="1022"/>
        <end position="1073"/>
    </location>
</feature>
<evidence type="ECO:0000256" key="4">
    <source>
        <dbReference type="ARBA" id="ARBA00012438"/>
    </source>
</evidence>
<dbReference type="Pfam" id="PF00989">
    <property type="entry name" value="PAS"/>
    <property type="match status" value="1"/>
</dbReference>
<dbReference type="Pfam" id="PF02743">
    <property type="entry name" value="dCache_1"/>
    <property type="match status" value="1"/>
</dbReference>
<dbReference type="SMART" id="SM00388">
    <property type="entry name" value="HisKA"/>
    <property type="match status" value="1"/>
</dbReference>
<dbReference type="SMART" id="SM00387">
    <property type="entry name" value="HATPase_c"/>
    <property type="match status" value="1"/>
</dbReference>
<dbReference type="InterPro" id="IPR016132">
    <property type="entry name" value="Phyto_chromo_attachment"/>
</dbReference>
<dbReference type="Pfam" id="PF02518">
    <property type="entry name" value="HATPase_c"/>
    <property type="match status" value="1"/>
</dbReference>
<dbReference type="Gene3D" id="3.30.565.10">
    <property type="entry name" value="Histidine kinase-like ATPase, C-terminal domain"/>
    <property type="match status" value="1"/>
</dbReference>
<dbReference type="InterPro" id="IPR052162">
    <property type="entry name" value="Sensor_kinase/Photoreceptor"/>
</dbReference>
<dbReference type="Gene3D" id="1.10.287.130">
    <property type="match status" value="1"/>
</dbReference>
<evidence type="ECO:0000256" key="5">
    <source>
        <dbReference type="ARBA" id="ARBA00022475"/>
    </source>
</evidence>
<keyword evidence="8 14" id="KW-0812">Transmembrane</keyword>
<evidence type="ECO:0000256" key="9">
    <source>
        <dbReference type="ARBA" id="ARBA00022777"/>
    </source>
</evidence>
<evidence type="ECO:0000313" key="20">
    <source>
        <dbReference type="EMBL" id="MBW4659505.1"/>
    </source>
</evidence>
<keyword evidence="10 14" id="KW-1133">Transmembrane helix</keyword>
<dbReference type="Pfam" id="PF08447">
    <property type="entry name" value="PAS_3"/>
    <property type="match status" value="4"/>
</dbReference>
<dbReference type="PROSITE" id="PS50885">
    <property type="entry name" value="HAMP"/>
    <property type="match status" value="1"/>
</dbReference>
<feature type="domain" description="PAS" evidence="17">
    <location>
        <begin position="1201"/>
        <end position="1246"/>
    </location>
</feature>
<feature type="domain" description="PAC" evidence="18">
    <location>
        <begin position="630"/>
        <end position="682"/>
    </location>
</feature>
<evidence type="ECO:0000256" key="14">
    <source>
        <dbReference type="SAM" id="Phobius"/>
    </source>
</evidence>
<keyword evidence="7" id="KW-0808">Transferase</keyword>